<dbReference type="Pfam" id="PF00535">
    <property type="entry name" value="Glycos_transf_2"/>
    <property type="match status" value="1"/>
</dbReference>
<accession>A0A1G2KUC6</accession>
<dbReference type="Proteomes" id="UP000178510">
    <property type="component" value="Unassembled WGS sequence"/>
</dbReference>
<dbReference type="InterPro" id="IPR029044">
    <property type="entry name" value="Nucleotide-diphossugar_trans"/>
</dbReference>
<dbReference type="GO" id="GO:0006487">
    <property type="term" value="P:protein N-linked glycosylation"/>
    <property type="evidence" value="ECO:0007669"/>
    <property type="project" value="TreeGrafter"/>
</dbReference>
<dbReference type="AlphaFoldDB" id="A0A1G2KUC6"/>
<evidence type="ECO:0000259" key="1">
    <source>
        <dbReference type="Pfam" id="PF00535"/>
    </source>
</evidence>
<dbReference type="SUPFAM" id="SSF53448">
    <property type="entry name" value="Nucleotide-diphospho-sugar transferases"/>
    <property type="match status" value="1"/>
</dbReference>
<dbReference type="PANTHER" id="PTHR10859">
    <property type="entry name" value="GLYCOSYL TRANSFERASE"/>
    <property type="match status" value="1"/>
</dbReference>
<evidence type="ECO:0000313" key="3">
    <source>
        <dbReference type="Proteomes" id="UP000178510"/>
    </source>
</evidence>
<dbReference type="Gene3D" id="3.90.550.10">
    <property type="entry name" value="Spore Coat Polysaccharide Biosynthesis Protein SpsA, Chain A"/>
    <property type="match status" value="1"/>
</dbReference>
<dbReference type="PANTHER" id="PTHR10859:SF91">
    <property type="entry name" value="DOLICHYL-PHOSPHATE BETA-GLUCOSYLTRANSFERASE"/>
    <property type="match status" value="1"/>
</dbReference>
<protein>
    <recommendedName>
        <fullName evidence="1">Glycosyltransferase 2-like domain-containing protein</fullName>
    </recommendedName>
</protein>
<feature type="domain" description="Glycosyltransferase 2-like" evidence="1">
    <location>
        <begin position="4"/>
        <end position="115"/>
    </location>
</feature>
<name>A0A1G2KUC6_9BACT</name>
<reference evidence="2 3" key="1">
    <citation type="journal article" date="2016" name="Nat. Commun.">
        <title>Thousands of microbial genomes shed light on interconnected biogeochemical processes in an aquifer system.</title>
        <authorList>
            <person name="Anantharaman K."/>
            <person name="Brown C.T."/>
            <person name="Hug L.A."/>
            <person name="Sharon I."/>
            <person name="Castelle C.J."/>
            <person name="Probst A.J."/>
            <person name="Thomas B.C."/>
            <person name="Singh A."/>
            <person name="Wilkins M.J."/>
            <person name="Karaoz U."/>
            <person name="Brodie E.L."/>
            <person name="Williams K.H."/>
            <person name="Hubbard S.S."/>
            <person name="Banfield J.F."/>
        </authorList>
    </citation>
    <scope>NUCLEOTIDE SEQUENCE [LARGE SCALE GENOMIC DNA]</scope>
</reference>
<gene>
    <name evidence="2" type="ORF">A3J58_01960</name>
</gene>
<evidence type="ECO:0000313" key="2">
    <source>
        <dbReference type="EMBL" id="OHA02963.1"/>
    </source>
</evidence>
<comment type="caution">
    <text evidence="2">The sequence shown here is derived from an EMBL/GenBank/DDBJ whole genome shotgun (WGS) entry which is preliminary data.</text>
</comment>
<sequence>MYLSWIIPAYNEEKRIEASIRTIDAYLKSKHFDGGFEIIVSNSASRDRTAEIVESLARQMPHLHLLNLENKGKGWAVREGMRAARGAVRLFADADNSVSPEHLDLFLPLVCKDQNASQECADVVIASIEVPGAIVEEHAQWYRRFLGKLSKYIIRIGAGIWEIHDSQRGFKVFTERAASYIFARQTLTGWGFDFEILKIAKLGGFCIREVPVRWINPPDSKVGIGAYGTTLRDLAQVRWNLARGIYQKDSSS</sequence>
<dbReference type="InterPro" id="IPR001173">
    <property type="entry name" value="Glyco_trans_2-like"/>
</dbReference>
<dbReference type="STRING" id="1802274.A3J58_01960"/>
<organism evidence="2 3">
    <name type="scientific">Candidatus Sungbacteria bacterium RIFCSPHIGHO2_02_FULL_52_23</name>
    <dbReference type="NCBI Taxonomy" id="1802274"/>
    <lineage>
        <taxon>Bacteria</taxon>
        <taxon>Candidatus Sungiibacteriota</taxon>
    </lineage>
</organism>
<dbReference type="EMBL" id="MHQM01000034">
    <property type="protein sequence ID" value="OHA02963.1"/>
    <property type="molecule type" value="Genomic_DNA"/>
</dbReference>
<proteinExistence type="predicted"/>